<accession>A0A1W5ZVR9</accession>
<dbReference type="Proteomes" id="UP000192527">
    <property type="component" value="Chromosome"/>
</dbReference>
<keyword evidence="2" id="KW-1185">Reference proteome</keyword>
<reference evidence="1 2" key="1">
    <citation type="submission" date="2017-04" db="EMBL/GenBank/DDBJ databases">
        <title>The whole genome sequencing and assembly of Halobacillus mangrovi strain.</title>
        <authorList>
            <person name="Lee S.-J."/>
            <person name="Park M.-K."/>
            <person name="Kim J.-Y."/>
            <person name="Lee Y.-J."/>
            <person name="Yi H."/>
            <person name="Bahn Y.-S."/>
            <person name="Kim J.F."/>
            <person name="Lee D.-W."/>
        </authorList>
    </citation>
    <scope>NUCLEOTIDE SEQUENCE [LARGE SCALE GENOMIC DNA]</scope>
    <source>
        <strain evidence="1 2">KTB 131</strain>
    </source>
</reference>
<dbReference type="EMBL" id="CP020772">
    <property type="protein sequence ID" value="ARI77404.1"/>
    <property type="molecule type" value="Genomic_DNA"/>
</dbReference>
<sequence length="102" mass="12260">MAFGVKREELRKWKQSVKRGEVAIITHFWLDERFPGCDSVTKVGCADIEKLSRWGAQYGLKPEWIHHDPRFPHFDLFGERQYQILRKEGKWDQIERFIAKEK</sequence>
<organism evidence="1 2">
    <name type="scientific">Halobacillus mangrovi</name>
    <dbReference type="NCBI Taxonomy" id="402384"/>
    <lineage>
        <taxon>Bacteria</taxon>
        <taxon>Bacillati</taxon>
        <taxon>Bacillota</taxon>
        <taxon>Bacilli</taxon>
        <taxon>Bacillales</taxon>
        <taxon>Bacillaceae</taxon>
        <taxon>Halobacillus</taxon>
    </lineage>
</organism>
<gene>
    <name evidence="1" type="ORF">HM131_11370</name>
</gene>
<name>A0A1W5ZVR9_9BACI</name>
<evidence type="ECO:0000313" key="2">
    <source>
        <dbReference type="Proteomes" id="UP000192527"/>
    </source>
</evidence>
<dbReference type="KEGG" id="hmn:HM131_11370"/>
<dbReference type="RefSeq" id="WP_085029873.1">
    <property type="nucleotide sequence ID" value="NZ_CP020772.1"/>
</dbReference>
<evidence type="ECO:0008006" key="3">
    <source>
        <dbReference type="Google" id="ProtNLM"/>
    </source>
</evidence>
<proteinExistence type="predicted"/>
<dbReference type="STRING" id="402384.HM131_11370"/>
<evidence type="ECO:0000313" key="1">
    <source>
        <dbReference type="EMBL" id="ARI77404.1"/>
    </source>
</evidence>
<protein>
    <recommendedName>
        <fullName evidence="3">YneQ</fullName>
    </recommendedName>
</protein>
<dbReference type="AlphaFoldDB" id="A0A1W5ZVR9"/>
<dbReference type="OrthoDB" id="2361368at2"/>